<gene>
    <name evidence="1" type="ORF">SAMN04489747_3511</name>
</gene>
<dbReference type="InterPro" id="IPR021373">
    <property type="entry name" value="DUF2993"/>
</dbReference>
<dbReference type="Proteomes" id="UP000198546">
    <property type="component" value="Chromosome i"/>
</dbReference>
<dbReference type="RefSeq" id="WP_090595308.1">
    <property type="nucleotide sequence ID" value="NZ_LT629688.1"/>
</dbReference>
<dbReference type="OrthoDB" id="3215846at2"/>
<sequence>MSRRSRRAVVALVVSALVLTLLGVGLVVGDDVGAETAEERARTSVQQGLGADVPPQLDIQGRPFLTQALRGDLERVVVHSDRTTLSTPRDSITVQRLDVVAEHVRSSDGFVTLTADRLSGSADVDYGEISRLAGRPIAPGEEGPAGTRWRVDVPTQVFGIEVPVSVDGLPVLDGAYGRQLVLSDVRLNVAGYEVPQVVADQVITTAVTPVPLDLPLGLGADSLRSTAQGMTVDFSGEDVLLS</sequence>
<name>A0A1G7D7J4_9ACTN</name>
<dbReference type="Pfam" id="PF11209">
    <property type="entry name" value="LmeA"/>
    <property type="match status" value="1"/>
</dbReference>
<organism evidence="1 2">
    <name type="scientific">Auraticoccus monumenti</name>
    <dbReference type="NCBI Taxonomy" id="675864"/>
    <lineage>
        <taxon>Bacteria</taxon>
        <taxon>Bacillati</taxon>
        <taxon>Actinomycetota</taxon>
        <taxon>Actinomycetes</taxon>
        <taxon>Propionibacteriales</taxon>
        <taxon>Propionibacteriaceae</taxon>
        <taxon>Auraticoccus</taxon>
    </lineage>
</organism>
<evidence type="ECO:0000313" key="1">
    <source>
        <dbReference type="EMBL" id="SDE47487.1"/>
    </source>
</evidence>
<reference evidence="1 2" key="1">
    <citation type="submission" date="2016-10" db="EMBL/GenBank/DDBJ databases">
        <authorList>
            <person name="de Groot N.N."/>
        </authorList>
    </citation>
    <scope>NUCLEOTIDE SEQUENCE [LARGE SCALE GENOMIC DNA]</scope>
    <source>
        <strain evidence="1 2">MON 2.2</strain>
    </source>
</reference>
<dbReference type="EMBL" id="LT629688">
    <property type="protein sequence ID" value="SDE47487.1"/>
    <property type="molecule type" value="Genomic_DNA"/>
</dbReference>
<evidence type="ECO:0008006" key="3">
    <source>
        <dbReference type="Google" id="ProtNLM"/>
    </source>
</evidence>
<dbReference type="AlphaFoldDB" id="A0A1G7D7J4"/>
<evidence type="ECO:0000313" key="2">
    <source>
        <dbReference type="Proteomes" id="UP000198546"/>
    </source>
</evidence>
<proteinExistence type="predicted"/>
<protein>
    <recommendedName>
        <fullName evidence="3">DUF2993 domain-containing protein</fullName>
    </recommendedName>
</protein>
<accession>A0A1G7D7J4</accession>
<dbReference type="STRING" id="675864.SAMN04489747_3511"/>
<keyword evidence="2" id="KW-1185">Reference proteome</keyword>